<evidence type="ECO:0000313" key="1">
    <source>
        <dbReference type="EMBL" id="MDR6208415.1"/>
    </source>
</evidence>
<evidence type="ECO:0000313" key="2">
    <source>
        <dbReference type="Proteomes" id="UP001261666"/>
    </source>
</evidence>
<proteinExistence type="predicted"/>
<dbReference type="EMBL" id="JAVIZJ010000001">
    <property type="protein sequence ID" value="MDR6208415.1"/>
    <property type="molecule type" value="Genomic_DNA"/>
</dbReference>
<keyword evidence="2" id="KW-1185">Reference proteome</keyword>
<comment type="caution">
    <text evidence="1">The sequence shown here is derived from an EMBL/GenBank/DDBJ whole genome shotgun (WGS) entry which is preliminary data.</text>
</comment>
<organism evidence="1 2">
    <name type="scientific">Nocardioides zeae</name>
    <dbReference type="NCBI Taxonomy" id="1457234"/>
    <lineage>
        <taxon>Bacteria</taxon>
        <taxon>Bacillati</taxon>
        <taxon>Actinomycetota</taxon>
        <taxon>Actinomycetes</taxon>
        <taxon>Propionibacteriales</taxon>
        <taxon>Nocardioidaceae</taxon>
        <taxon>Nocardioides</taxon>
    </lineage>
</organism>
<reference evidence="1" key="1">
    <citation type="submission" date="2023-08" db="EMBL/GenBank/DDBJ databases">
        <title>Functional and genomic diversity of the sorghum phyllosphere microbiome.</title>
        <authorList>
            <person name="Shade A."/>
        </authorList>
    </citation>
    <scope>NUCLEOTIDE SEQUENCE</scope>
    <source>
        <strain evidence="1">SORGH_AS_0885</strain>
    </source>
</reference>
<accession>A0ACC6ICH5</accession>
<gene>
    <name evidence="1" type="ORF">QE364_000103</name>
</gene>
<protein>
    <submittedName>
        <fullName evidence="1">Uncharacterized protein</fullName>
    </submittedName>
</protein>
<sequence length="356" mass="37932">MRRRARRTVLIAGAVLLALVGVALVTLRSGDDRAPSDALWDAVADDPVGTWWSAEIEGAGAPGSPDRVRHLLTAVAWNDGQAAALARGLAESTATLADAAPDRYDAARDRARALLVGISGADQDVDVRLQPAVLDFLQPWTGAMNEVLTRSINPAPPNADPAATSGKGRLALALWYVGPDPIDVSAPEEWLVSSDVLLDALVNVGDDPDAVAEFVRAWATWTAPLASADLIAGGRAQMVGLDWFMPLADVVVSFNYDRCVNEPRRITACLSEEIATLVGPSALRAAYDTVQPSALPARTVVDGARVAWDDLDQDQRQALAAWWSSDAYPGPRDFCPGPVDSWSVCPAPEVDVRGWR</sequence>
<name>A0ACC6ICH5_9ACTN</name>
<dbReference type="Proteomes" id="UP001261666">
    <property type="component" value="Unassembled WGS sequence"/>
</dbReference>